<gene>
    <name evidence="4" type="ORF">PAC_02768</name>
</gene>
<feature type="chain" id="PRO_5012679432" description="Myb-like domain-containing protein" evidence="2">
    <location>
        <begin position="18"/>
        <end position="262"/>
    </location>
</feature>
<evidence type="ECO:0000256" key="2">
    <source>
        <dbReference type="SAM" id="SignalP"/>
    </source>
</evidence>
<dbReference type="PROSITE" id="PS50090">
    <property type="entry name" value="MYB_LIKE"/>
    <property type="match status" value="1"/>
</dbReference>
<feature type="compositionally biased region" description="Polar residues" evidence="1">
    <location>
        <begin position="158"/>
        <end position="177"/>
    </location>
</feature>
<dbReference type="SUPFAM" id="SSF46689">
    <property type="entry name" value="Homeodomain-like"/>
    <property type="match status" value="1"/>
</dbReference>
<proteinExistence type="predicted"/>
<evidence type="ECO:0000313" key="4">
    <source>
        <dbReference type="EMBL" id="CZR52891.1"/>
    </source>
</evidence>
<evidence type="ECO:0000259" key="3">
    <source>
        <dbReference type="PROSITE" id="PS50090"/>
    </source>
</evidence>
<sequence length="262" mass="29518">MMMMMMMMMMIDGTTRSTSEPGPTLCLNCWMRTVEERLSKSKEVVIGYHSQLPPGLLAALLSHRTLGLINAKGPRPARWQKLRLVAIEALPATQLEIDKYHLRLPRIYTRQLAGRRTPIVNGNFTTLLAKTSAGIHHADSRPASATAEASPTHRATRIQPQHGTAVNAEAITSQRSKPFSLDDDSGLSNSDRDLSSGGDGCSSEDESRRSSTRKHIPWDLDEQRLLAYKKEDQSWEWIFDKFPGRTRPAIRTRWNMVRPRGE</sequence>
<dbReference type="InterPro" id="IPR009057">
    <property type="entry name" value="Homeodomain-like_sf"/>
</dbReference>
<feature type="signal peptide" evidence="2">
    <location>
        <begin position="1"/>
        <end position="17"/>
    </location>
</feature>
<feature type="region of interest" description="Disordered" evidence="1">
    <location>
        <begin position="135"/>
        <end position="214"/>
    </location>
</feature>
<dbReference type="EMBL" id="FJOG01000003">
    <property type="protein sequence ID" value="CZR52891.1"/>
    <property type="molecule type" value="Genomic_DNA"/>
</dbReference>
<evidence type="ECO:0000256" key="1">
    <source>
        <dbReference type="SAM" id="MobiDB-lite"/>
    </source>
</evidence>
<dbReference type="Proteomes" id="UP000184330">
    <property type="component" value="Unassembled WGS sequence"/>
</dbReference>
<keyword evidence="2" id="KW-0732">Signal</keyword>
<dbReference type="InterPro" id="IPR001005">
    <property type="entry name" value="SANT/Myb"/>
</dbReference>
<reference evidence="4 5" key="1">
    <citation type="submission" date="2016-03" db="EMBL/GenBank/DDBJ databases">
        <authorList>
            <person name="Ploux O."/>
        </authorList>
    </citation>
    <scope>NUCLEOTIDE SEQUENCE [LARGE SCALE GENOMIC DNA]</scope>
    <source>
        <strain evidence="4 5">UAMH 11012</strain>
    </source>
</reference>
<dbReference type="AlphaFoldDB" id="A0A1L7WJE4"/>
<name>A0A1L7WJE4_9HELO</name>
<organism evidence="4 5">
    <name type="scientific">Phialocephala subalpina</name>
    <dbReference type="NCBI Taxonomy" id="576137"/>
    <lineage>
        <taxon>Eukaryota</taxon>
        <taxon>Fungi</taxon>
        <taxon>Dikarya</taxon>
        <taxon>Ascomycota</taxon>
        <taxon>Pezizomycotina</taxon>
        <taxon>Leotiomycetes</taxon>
        <taxon>Helotiales</taxon>
        <taxon>Mollisiaceae</taxon>
        <taxon>Phialocephala</taxon>
        <taxon>Phialocephala fortinii species complex</taxon>
    </lineage>
</organism>
<evidence type="ECO:0000313" key="5">
    <source>
        <dbReference type="Proteomes" id="UP000184330"/>
    </source>
</evidence>
<protein>
    <recommendedName>
        <fullName evidence="3">Myb-like domain-containing protein</fullName>
    </recommendedName>
</protein>
<feature type="domain" description="Myb-like" evidence="3">
    <location>
        <begin position="210"/>
        <end position="258"/>
    </location>
</feature>
<keyword evidence="5" id="KW-1185">Reference proteome</keyword>
<accession>A0A1L7WJE4</accession>
<dbReference type="OrthoDB" id="3562657at2759"/>